<dbReference type="Proteomes" id="UP001359485">
    <property type="component" value="Unassembled WGS sequence"/>
</dbReference>
<evidence type="ECO:0000313" key="4">
    <source>
        <dbReference type="Proteomes" id="UP001359485"/>
    </source>
</evidence>
<keyword evidence="4" id="KW-1185">Reference proteome</keyword>
<dbReference type="EMBL" id="JAWJWF010000003">
    <property type="protein sequence ID" value="KAK6635354.1"/>
    <property type="molecule type" value="Genomic_DNA"/>
</dbReference>
<organism evidence="3 4">
    <name type="scientific">Polyplax serrata</name>
    <name type="common">Common mouse louse</name>
    <dbReference type="NCBI Taxonomy" id="468196"/>
    <lineage>
        <taxon>Eukaryota</taxon>
        <taxon>Metazoa</taxon>
        <taxon>Ecdysozoa</taxon>
        <taxon>Arthropoda</taxon>
        <taxon>Hexapoda</taxon>
        <taxon>Insecta</taxon>
        <taxon>Pterygota</taxon>
        <taxon>Neoptera</taxon>
        <taxon>Paraneoptera</taxon>
        <taxon>Psocodea</taxon>
        <taxon>Troctomorpha</taxon>
        <taxon>Phthiraptera</taxon>
        <taxon>Anoplura</taxon>
        <taxon>Polyplacidae</taxon>
        <taxon>Polyplax</taxon>
    </lineage>
</organism>
<dbReference type="InterPro" id="IPR036870">
    <property type="entry name" value="Ribosomal_bS18_sf"/>
</dbReference>
<dbReference type="PANTHER" id="PTHR13479">
    <property type="entry name" value="30S RIBOSOMAL PROTEIN S18"/>
    <property type="match status" value="1"/>
</dbReference>
<dbReference type="Gene3D" id="4.10.640.10">
    <property type="entry name" value="Ribosomal protein S18"/>
    <property type="match status" value="1"/>
</dbReference>
<keyword evidence="1" id="KW-0689">Ribosomal protein</keyword>
<keyword evidence="2" id="KW-0687">Ribonucleoprotein</keyword>
<gene>
    <name evidence="3" type="ORF">RUM44_000605</name>
</gene>
<evidence type="ECO:0000256" key="2">
    <source>
        <dbReference type="ARBA" id="ARBA00023274"/>
    </source>
</evidence>
<reference evidence="3 4" key="1">
    <citation type="submission" date="2023-09" db="EMBL/GenBank/DDBJ databases">
        <title>Genomes of two closely related lineages of the louse Polyplax serrata with different host specificities.</title>
        <authorList>
            <person name="Martinu J."/>
            <person name="Tarabai H."/>
            <person name="Stefka J."/>
            <person name="Hypsa V."/>
        </authorList>
    </citation>
    <scope>NUCLEOTIDE SEQUENCE [LARGE SCALE GENOMIC DNA]</scope>
    <source>
        <strain evidence="3">98ZLc_SE</strain>
    </source>
</reference>
<dbReference type="InterPro" id="IPR001648">
    <property type="entry name" value="Ribosomal_bS18"/>
</dbReference>
<evidence type="ECO:0008006" key="5">
    <source>
        <dbReference type="Google" id="ProtNLM"/>
    </source>
</evidence>
<dbReference type="PANTHER" id="PTHR13479:SF66">
    <property type="entry name" value="LARGE RIBOSOMAL SUBUNIT PROTEIN ML66"/>
    <property type="match status" value="1"/>
</dbReference>
<comment type="caution">
    <text evidence="3">The sequence shown here is derived from an EMBL/GenBank/DDBJ whole genome shotgun (WGS) entry which is preliminary data.</text>
</comment>
<name>A0ABR1B601_POLSC</name>
<proteinExistence type="predicted"/>
<sequence>MLKTVLKITAARTFDLRALHTTPVFRVRQILVNKKDDKTTVIEGKYIPSPRTPFLLKFDSNSNKCYLCQLQLNIKHTDVLILSQFVNSKGYVFKKSELGICEEQYKLIKNLIYMAQYAGLLPQPPLGRPKKPYEELNTYYDEETINVRKRKAIISNKLKFLKLGPIESLRVKPERGVAG</sequence>
<dbReference type="SUPFAM" id="SSF46911">
    <property type="entry name" value="Ribosomal protein S18"/>
    <property type="match status" value="1"/>
</dbReference>
<accession>A0ABR1B601</accession>
<evidence type="ECO:0000313" key="3">
    <source>
        <dbReference type="EMBL" id="KAK6635354.1"/>
    </source>
</evidence>
<evidence type="ECO:0000256" key="1">
    <source>
        <dbReference type="ARBA" id="ARBA00022980"/>
    </source>
</evidence>
<protein>
    <recommendedName>
        <fullName evidence="5">Ribosomal protein S18</fullName>
    </recommendedName>
</protein>
<dbReference type="Pfam" id="PF01084">
    <property type="entry name" value="Ribosomal_S18"/>
    <property type="match status" value="1"/>
</dbReference>